<dbReference type="PRINTS" id="PR00368">
    <property type="entry name" value="FADPNR"/>
</dbReference>
<dbReference type="EMBL" id="LVHI01000039">
    <property type="protein sequence ID" value="OAK51461.1"/>
    <property type="molecule type" value="Genomic_DNA"/>
</dbReference>
<evidence type="ECO:0000256" key="10">
    <source>
        <dbReference type="PIRSR" id="PIRSR000350-4"/>
    </source>
</evidence>
<dbReference type="GO" id="GO:0003955">
    <property type="term" value="F:NAD(P)H dehydrogenase (quinone) activity"/>
    <property type="evidence" value="ECO:0007669"/>
    <property type="project" value="TreeGrafter"/>
</dbReference>
<proteinExistence type="inferred from homology"/>
<feature type="binding site" evidence="9">
    <location>
        <begin position="165"/>
        <end position="172"/>
    </location>
    <ligand>
        <name>NAD(+)</name>
        <dbReference type="ChEBI" id="CHEBI:57540"/>
    </ligand>
</feature>
<comment type="cofactor">
    <cofactor evidence="9">
        <name>FAD</name>
        <dbReference type="ChEBI" id="CHEBI:57692"/>
    </cofactor>
    <text evidence="9">Binds 1 FAD per subunit.</text>
</comment>
<comment type="caution">
    <text evidence="14">The sequence shown here is derived from an EMBL/GenBank/DDBJ whole genome shotgun (WGS) entry which is preliminary data.</text>
</comment>
<dbReference type="PIRSF" id="PIRSF000350">
    <property type="entry name" value="Mercury_reductase_MerA"/>
    <property type="match status" value="1"/>
</dbReference>
<dbReference type="PANTHER" id="PTHR43014:SF4">
    <property type="entry name" value="PYRIDINE NUCLEOTIDE-DISULFIDE OXIDOREDUCTASE RCLA-RELATED"/>
    <property type="match status" value="1"/>
</dbReference>
<dbReference type="InterPro" id="IPR036188">
    <property type="entry name" value="FAD/NAD-bd_sf"/>
</dbReference>
<dbReference type="GO" id="GO:0050660">
    <property type="term" value="F:flavin adenine dinucleotide binding"/>
    <property type="evidence" value="ECO:0007669"/>
    <property type="project" value="TreeGrafter"/>
</dbReference>
<dbReference type="InterPro" id="IPR001100">
    <property type="entry name" value="Pyr_nuc-diS_OxRdtase"/>
</dbReference>
<feature type="active site" description="Proton acceptor" evidence="8">
    <location>
        <position position="427"/>
    </location>
</feature>
<feature type="binding site" evidence="9">
    <location>
        <position position="292"/>
    </location>
    <ligand>
        <name>FAD</name>
        <dbReference type="ChEBI" id="CHEBI:57692"/>
    </ligand>
</feature>
<dbReference type="Gene3D" id="3.50.50.60">
    <property type="entry name" value="FAD/NAD(P)-binding domain"/>
    <property type="match status" value="2"/>
</dbReference>
<dbReference type="SUPFAM" id="SSF55424">
    <property type="entry name" value="FAD/NAD-linked reductases, dimerisation (C-terminal) domain"/>
    <property type="match status" value="1"/>
</dbReference>
<dbReference type="PANTHER" id="PTHR43014">
    <property type="entry name" value="MERCURIC REDUCTASE"/>
    <property type="match status" value="1"/>
</dbReference>
<organism evidence="14 15">
    <name type="scientific">Rhodococcoides kyotonense</name>
    <dbReference type="NCBI Taxonomy" id="398843"/>
    <lineage>
        <taxon>Bacteria</taxon>
        <taxon>Bacillati</taxon>
        <taxon>Actinomycetota</taxon>
        <taxon>Actinomycetes</taxon>
        <taxon>Mycobacteriales</taxon>
        <taxon>Nocardiaceae</taxon>
        <taxon>Rhodococcoides</taxon>
    </lineage>
</organism>
<reference evidence="14 15" key="1">
    <citation type="submission" date="2016-03" db="EMBL/GenBank/DDBJ databases">
        <title>Genome sequence of Rhodococcus kyotonensis KB10.</title>
        <authorList>
            <person name="Jeong H."/>
            <person name="Hong C.E."/>
            <person name="Jo S.H."/>
            <person name="Park J.M."/>
        </authorList>
    </citation>
    <scope>NUCLEOTIDE SEQUENCE [LARGE SCALE GENOMIC DNA]</scope>
    <source>
        <strain evidence="14 15">KB10</strain>
    </source>
</reference>
<sequence length="442" mass="47376">MVADSRFDDKSVAIVEEAAFGGTCLNVGCIPSKMFAYTADVVDTVVGAPSFDVPVDQDSVSARWPDARDRIFGRLDRDARDARRGREEAPNITVLTGTARFVGEKSLRVELADGSTTDVSGDRIVVAAGSRPVVPDALAGDDIGCHTSDSIMRIDEAPTRLAVLGGGYIGAEFAHIFSRFGSAVTIIEPSKTLLSGHDETITDTFTTVSSARFDLRLENSVTAARRTADGIVLSLENGDTLTVDTVLVATGRTPNTDRLDCAAAGLDMDDDGHLLTDAQQRTNVDGIFALGDICASVPLKHVANREAKVVAHNLADPDHFLRMDDDLVPSAVFTIPQIASIGKTEQQLRDSNTAYVVAQKKYSDVAFGWAIQDDTGLCKILADPDSGRILGAHILGPQAATMIHILSVAMHFDISAQDLARRPFWTHPALPELIENTLLDIH</sequence>
<feature type="binding site" evidence="9">
    <location>
        <position position="33"/>
    </location>
    <ligand>
        <name>FAD</name>
        <dbReference type="ChEBI" id="CHEBI:57692"/>
    </ligand>
</feature>
<dbReference type="NCBIfam" id="NF005884">
    <property type="entry name" value="PRK07846.1"/>
    <property type="match status" value="1"/>
</dbReference>
<dbReference type="PROSITE" id="PS00076">
    <property type="entry name" value="PYRIDINE_REDOX_1"/>
    <property type="match status" value="1"/>
</dbReference>
<dbReference type="GO" id="GO:0016668">
    <property type="term" value="F:oxidoreductase activity, acting on a sulfur group of donors, NAD(P) as acceptor"/>
    <property type="evidence" value="ECO:0007669"/>
    <property type="project" value="InterPro"/>
</dbReference>
<dbReference type="Pfam" id="PF07992">
    <property type="entry name" value="Pyr_redox_2"/>
    <property type="match status" value="1"/>
</dbReference>
<evidence type="ECO:0000256" key="3">
    <source>
        <dbReference type="ARBA" id="ARBA00022827"/>
    </source>
</evidence>
<dbReference type="Gene3D" id="3.30.390.30">
    <property type="match status" value="1"/>
</dbReference>
<keyword evidence="7 11" id="KW-0676">Redox-active center</keyword>
<dbReference type="FunFam" id="3.30.390.30:FF:000001">
    <property type="entry name" value="Dihydrolipoyl dehydrogenase"/>
    <property type="match status" value="1"/>
</dbReference>
<evidence type="ECO:0000313" key="14">
    <source>
        <dbReference type="EMBL" id="OAK51461.1"/>
    </source>
</evidence>
<evidence type="ECO:0000259" key="13">
    <source>
        <dbReference type="Pfam" id="PF07992"/>
    </source>
</evidence>
<keyword evidence="3 9" id="KW-0274">FAD</keyword>
<evidence type="ECO:0000313" key="15">
    <source>
        <dbReference type="Proteomes" id="UP000077519"/>
    </source>
</evidence>
<protein>
    <submittedName>
        <fullName evidence="14">Mycothione reductase</fullName>
    </submittedName>
</protein>
<dbReference type="SUPFAM" id="SSF51905">
    <property type="entry name" value="FAD/NAD(P)-binding domain"/>
    <property type="match status" value="1"/>
</dbReference>
<evidence type="ECO:0000256" key="4">
    <source>
        <dbReference type="ARBA" id="ARBA00022857"/>
    </source>
</evidence>
<dbReference type="AlphaFoldDB" id="A0A177Y7M8"/>
<evidence type="ECO:0000256" key="7">
    <source>
        <dbReference type="ARBA" id="ARBA00023284"/>
    </source>
</evidence>
<feature type="domain" description="FAD/NAD(P)-binding" evidence="13">
    <location>
        <begin position="10"/>
        <end position="307"/>
    </location>
</feature>
<dbReference type="InterPro" id="IPR023753">
    <property type="entry name" value="FAD/NAD-binding_dom"/>
</dbReference>
<evidence type="ECO:0000259" key="12">
    <source>
        <dbReference type="Pfam" id="PF02852"/>
    </source>
</evidence>
<accession>A0A177Y7M8</accession>
<keyword evidence="6" id="KW-1015">Disulfide bond</keyword>
<keyword evidence="9" id="KW-0547">Nucleotide-binding</keyword>
<feature type="binding site" evidence="9">
    <location>
        <position position="188"/>
    </location>
    <ligand>
        <name>NAD(+)</name>
        <dbReference type="ChEBI" id="CHEBI:57540"/>
    </ligand>
</feature>
<evidence type="ECO:0000256" key="2">
    <source>
        <dbReference type="ARBA" id="ARBA00022630"/>
    </source>
</evidence>
<dbReference type="PRINTS" id="PR00411">
    <property type="entry name" value="PNDRDTASEI"/>
</dbReference>
<name>A0A177Y7M8_9NOCA</name>
<evidence type="ECO:0000256" key="9">
    <source>
        <dbReference type="PIRSR" id="PIRSR000350-3"/>
    </source>
</evidence>
<evidence type="ECO:0000256" key="1">
    <source>
        <dbReference type="ARBA" id="ARBA00007532"/>
    </source>
</evidence>
<dbReference type="InterPro" id="IPR016156">
    <property type="entry name" value="FAD/NAD-linked_Rdtase_dimer_sf"/>
</dbReference>
<dbReference type="InterPro" id="IPR012999">
    <property type="entry name" value="Pyr_OxRdtase_I_AS"/>
</dbReference>
<keyword evidence="5 11" id="KW-0560">Oxidoreductase</keyword>
<keyword evidence="2 11" id="KW-0285">Flavoprotein</keyword>
<evidence type="ECO:0000256" key="8">
    <source>
        <dbReference type="PIRSR" id="PIRSR000350-2"/>
    </source>
</evidence>
<feature type="binding site" evidence="9">
    <location>
        <position position="251"/>
    </location>
    <ligand>
        <name>NAD(+)</name>
        <dbReference type="ChEBI" id="CHEBI:57540"/>
    </ligand>
</feature>
<evidence type="ECO:0000256" key="6">
    <source>
        <dbReference type="ARBA" id="ARBA00023157"/>
    </source>
</evidence>
<keyword evidence="15" id="KW-1185">Reference proteome</keyword>
<dbReference type="InterPro" id="IPR004099">
    <property type="entry name" value="Pyr_nucl-diS_OxRdtase_dimer"/>
</dbReference>
<evidence type="ECO:0000256" key="5">
    <source>
        <dbReference type="ARBA" id="ARBA00023002"/>
    </source>
</evidence>
<dbReference type="Pfam" id="PF02852">
    <property type="entry name" value="Pyr_redox_dim"/>
    <property type="match status" value="1"/>
</dbReference>
<feature type="domain" description="Pyridine nucleotide-disulphide oxidoreductase dimerisation" evidence="12">
    <location>
        <begin position="328"/>
        <end position="435"/>
    </location>
</feature>
<evidence type="ECO:0000256" key="11">
    <source>
        <dbReference type="RuleBase" id="RU003691"/>
    </source>
</evidence>
<keyword evidence="4" id="KW-0521">NADP</keyword>
<gene>
    <name evidence="14" type="ORF">A3K89_12385</name>
</gene>
<keyword evidence="9" id="KW-0520">NAD</keyword>
<dbReference type="Proteomes" id="UP000077519">
    <property type="component" value="Unassembled WGS sequence"/>
</dbReference>
<feature type="disulfide bond" description="Redox-active" evidence="10">
    <location>
        <begin position="24"/>
        <end position="29"/>
    </location>
</feature>
<comment type="similarity">
    <text evidence="1 11">Belongs to the class-I pyridine nucleotide-disulfide oxidoreductase family.</text>
</comment>